<evidence type="ECO:0000256" key="2">
    <source>
        <dbReference type="ARBA" id="ARBA00023125"/>
    </source>
</evidence>
<feature type="domain" description="Tyr recombinase" evidence="4">
    <location>
        <begin position="191"/>
        <end position="375"/>
    </location>
</feature>
<keyword evidence="3" id="KW-0233">DNA recombination</keyword>
<dbReference type="AlphaFoldDB" id="A0A380CA57"/>
<dbReference type="InterPro" id="IPR050090">
    <property type="entry name" value="Tyrosine_recombinase_XerCD"/>
</dbReference>
<dbReference type="Pfam" id="PF00589">
    <property type="entry name" value="Phage_integrase"/>
    <property type="match status" value="1"/>
</dbReference>
<dbReference type="GO" id="GO:0006310">
    <property type="term" value="P:DNA recombination"/>
    <property type="evidence" value="ECO:0007669"/>
    <property type="project" value="UniProtKB-KW"/>
</dbReference>
<evidence type="ECO:0000259" key="4">
    <source>
        <dbReference type="PROSITE" id="PS51898"/>
    </source>
</evidence>
<protein>
    <submittedName>
        <fullName evidence="5">Site-specific tyrosine recombinase XerC</fullName>
    </submittedName>
</protein>
<reference evidence="5 6" key="1">
    <citation type="submission" date="2018-06" db="EMBL/GenBank/DDBJ databases">
        <authorList>
            <consortium name="Pathogen Informatics"/>
            <person name="Doyle S."/>
        </authorList>
    </citation>
    <scope>NUCLEOTIDE SEQUENCE [LARGE SCALE GENOMIC DNA]</scope>
    <source>
        <strain evidence="5 6">NCTC11388</strain>
    </source>
</reference>
<organism evidence="5 6">
    <name type="scientific">Sphingobacterium spiritivorum</name>
    <name type="common">Flavobacterium spiritivorum</name>
    <dbReference type="NCBI Taxonomy" id="258"/>
    <lineage>
        <taxon>Bacteria</taxon>
        <taxon>Pseudomonadati</taxon>
        <taxon>Bacteroidota</taxon>
        <taxon>Sphingobacteriia</taxon>
        <taxon>Sphingobacteriales</taxon>
        <taxon>Sphingobacteriaceae</taxon>
        <taxon>Sphingobacterium</taxon>
    </lineage>
</organism>
<evidence type="ECO:0000313" key="6">
    <source>
        <dbReference type="Proteomes" id="UP000254893"/>
    </source>
</evidence>
<comment type="similarity">
    <text evidence="1">Belongs to the 'phage' integrase family.</text>
</comment>
<dbReference type="GO" id="GO:0015074">
    <property type="term" value="P:DNA integration"/>
    <property type="evidence" value="ECO:0007669"/>
    <property type="project" value="InterPro"/>
</dbReference>
<dbReference type="InterPro" id="IPR002104">
    <property type="entry name" value="Integrase_catalytic"/>
</dbReference>
<dbReference type="SUPFAM" id="SSF56349">
    <property type="entry name" value="DNA breaking-rejoining enzymes"/>
    <property type="match status" value="1"/>
</dbReference>
<dbReference type="PANTHER" id="PTHR30349">
    <property type="entry name" value="PHAGE INTEGRASE-RELATED"/>
    <property type="match status" value="1"/>
</dbReference>
<accession>A0A380CA57</accession>
<dbReference type="InterPro" id="IPR011010">
    <property type="entry name" value="DNA_brk_join_enz"/>
</dbReference>
<sequence>MLAPVISISNSNDLKKRAYIYIKIGEQKYKEYTGIKLGLEIKPNSCNSLIEREQALKTLEYEFRKAIEFGKYPIVHNTIKTPTVNNTPLKELIDIAINNKKNANLSIRYVKNLERLAQRLKAFLTETELSDNINNLQRYRVQEFMNQFNSSATNYMTARRHIKAIFGEIDKDFEFNTSIVTRTDKRKATPKLHKIYTDEQLTKVLDFLEQHHPDLHLCCLMSYGCLLRPHNEIRLLKKEHIRHDTTEIHLSGNENKGKKIRIVPIPKYVQSLLKEKTAFISHNDNIFTGRPEPNNPYYFSTAWTRMFKIMEKQLIIEKNQTIYSFRHTAAVNVYKKTKDLHILQQLLGHSDMIVTLKYLRGLGVHNMDELKHVMPEL</sequence>
<dbReference type="PANTHER" id="PTHR30349:SF41">
    <property type="entry name" value="INTEGRASE_RECOMBINASE PROTEIN MJ0367-RELATED"/>
    <property type="match status" value="1"/>
</dbReference>
<dbReference type="PROSITE" id="PS51898">
    <property type="entry name" value="TYR_RECOMBINASE"/>
    <property type="match status" value="1"/>
</dbReference>
<evidence type="ECO:0000313" key="5">
    <source>
        <dbReference type="EMBL" id="SUJ16246.1"/>
    </source>
</evidence>
<evidence type="ECO:0000256" key="3">
    <source>
        <dbReference type="ARBA" id="ARBA00023172"/>
    </source>
</evidence>
<gene>
    <name evidence="5" type="ORF">NCTC11388_02562</name>
</gene>
<dbReference type="InterPro" id="IPR013762">
    <property type="entry name" value="Integrase-like_cat_sf"/>
</dbReference>
<evidence type="ECO:0000256" key="1">
    <source>
        <dbReference type="ARBA" id="ARBA00008857"/>
    </source>
</evidence>
<proteinExistence type="inferred from homology"/>
<dbReference type="Proteomes" id="UP000254893">
    <property type="component" value="Unassembled WGS sequence"/>
</dbReference>
<dbReference type="GO" id="GO:0003677">
    <property type="term" value="F:DNA binding"/>
    <property type="evidence" value="ECO:0007669"/>
    <property type="project" value="UniProtKB-KW"/>
</dbReference>
<keyword evidence="2" id="KW-0238">DNA-binding</keyword>
<dbReference type="EMBL" id="UGYW01000002">
    <property type="protein sequence ID" value="SUJ16246.1"/>
    <property type="molecule type" value="Genomic_DNA"/>
</dbReference>
<dbReference type="RefSeq" id="WP_115170392.1">
    <property type="nucleotide sequence ID" value="NZ_UGYW01000002.1"/>
</dbReference>
<dbReference type="Gene3D" id="1.10.443.10">
    <property type="entry name" value="Intergrase catalytic core"/>
    <property type="match status" value="1"/>
</dbReference>
<name>A0A380CA57_SPHSI</name>